<proteinExistence type="predicted"/>
<keyword evidence="2" id="KW-1003">Cell membrane</keyword>
<evidence type="ECO:0000256" key="1">
    <source>
        <dbReference type="ARBA" id="ARBA00004651"/>
    </source>
</evidence>
<evidence type="ECO:0000313" key="7">
    <source>
        <dbReference type="EMBL" id="KAA5542600.1"/>
    </source>
</evidence>
<dbReference type="RefSeq" id="WP_150077017.1">
    <property type="nucleotide sequence ID" value="NZ_VWOX01000007.1"/>
</dbReference>
<evidence type="ECO:0000256" key="4">
    <source>
        <dbReference type="ARBA" id="ARBA00022989"/>
    </source>
</evidence>
<accession>A0A5M6D7Y4</accession>
<keyword evidence="5 6" id="KW-0472">Membrane</keyword>
<dbReference type="GO" id="GO:0005886">
    <property type="term" value="C:plasma membrane"/>
    <property type="evidence" value="ECO:0007669"/>
    <property type="project" value="UniProtKB-SubCell"/>
</dbReference>
<evidence type="ECO:0000256" key="5">
    <source>
        <dbReference type="ARBA" id="ARBA00023136"/>
    </source>
</evidence>
<dbReference type="PIRSF" id="PIRSF035875">
    <property type="entry name" value="RNase_BN"/>
    <property type="match status" value="1"/>
</dbReference>
<name>A0A5M6D7Y4_9BACT</name>
<evidence type="ECO:0000256" key="2">
    <source>
        <dbReference type="ARBA" id="ARBA00022475"/>
    </source>
</evidence>
<dbReference type="PANTHER" id="PTHR30213">
    <property type="entry name" value="INNER MEMBRANE PROTEIN YHJD"/>
    <property type="match status" value="1"/>
</dbReference>
<evidence type="ECO:0000313" key="8">
    <source>
        <dbReference type="Proteomes" id="UP000324479"/>
    </source>
</evidence>
<feature type="transmembrane region" description="Helical" evidence="6">
    <location>
        <begin position="250"/>
        <end position="270"/>
    </location>
</feature>
<comment type="caution">
    <text evidence="7">The sequence shown here is derived from an EMBL/GenBank/DDBJ whole genome shotgun (WGS) entry which is preliminary data.</text>
</comment>
<sequence length="301" mass="33009">MKLLTRTFNDFMEHRCINMSAALAYYTIFALPPLLFLLLTVLTAGLSVTYEGDIAEEKARLLLERHAEQMLGNQAARDEISNMLESNRRSGGSGWKTLISFVGILVSATGVVAAIQDSLNRVWSVKPDPQSWGITHLLLKRLLSLAMILGLGFLLLVSLVVSTIMSMVGERVGAVIGIDDVIAQWVNFTVQGAVTFVIFGALFKLMPDAEIRWADVLLGALLTTLLFLLGRYVLQWYLSTADPTARLGSAAASLAVILIWVYYSSMIFFLGAEATQAYAAEYGGGIRPEKNAVRVVETLRK</sequence>
<gene>
    <name evidence="7" type="ORF">FYK55_13775</name>
</gene>
<dbReference type="AlphaFoldDB" id="A0A5M6D7Y4"/>
<reference evidence="7 8" key="1">
    <citation type="submission" date="2019-08" db="EMBL/GenBank/DDBJ databases">
        <authorList>
            <person name="Dhanesh K."/>
            <person name="Kumar G."/>
            <person name="Sasikala C."/>
            <person name="Venkata Ramana C."/>
        </authorList>
    </citation>
    <scope>NUCLEOTIDE SEQUENCE [LARGE SCALE GENOMIC DNA]</scope>
    <source>
        <strain evidence="7 8">JC645</strain>
    </source>
</reference>
<feature type="transmembrane region" description="Helical" evidence="6">
    <location>
        <begin position="21"/>
        <end position="42"/>
    </location>
</feature>
<organism evidence="7 8">
    <name type="scientific">Roseiconus nitratireducens</name>
    <dbReference type="NCBI Taxonomy" id="2605748"/>
    <lineage>
        <taxon>Bacteria</taxon>
        <taxon>Pseudomonadati</taxon>
        <taxon>Planctomycetota</taxon>
        <taxon>Planctomycetia</taxon>
        <taxon>Pirellulales</taxon>
        <taxon>Pirellulaceae</taxon>
        <taxon>Roseiconus</taxon>
    </lineage>
</organism>
<feature type="transmembrane region" description="Helical" evidence="6">
    <location>
        <begin position="97"/>
        <end position="115"/>
    </location>
</feature>
<dbReference type="PANTHER" id="PTHR30213:SF1">
    <property type="entry name" value="INNER MEMBRANE PROTEIN YHJD"/>
    <property type="match status" value="1"/>
</dbReference>
<feature type="transmembrane region" description="Helical" evidence="6">
    <location>
        <begin position="185"/>
        <end position="205"/>
    </location>
</feature>
<dbReference type="Proteomes" id="UP000324479">
    <property type="component" value="Unassembled WGS sequence"/>
</dbReference>
<evidence type="ECO:0000256" key="3">
    <source>
        <dbReference type="ARBA" id="ARBA00022692"/>
    </source>
</evidence>
<dbReference type="EMBL" id="VWOX01000007">
    <property type="protein sequence ID" value="KAA5542600.1"/>
    <property type="molecule type" value="Genomic_DNA"/>
</dbReference>
<feature type="transmembrane region" description="Helical" evidence="6">
    <location>
        <begin position="217"/>
        <end position="238"/>
    </location>
</feature>
<dbReference type="Pfam" id="PF03631">
    <property type="entry name" value="Virul_fac_BrkB"/>
    <property type="match status" value="1"/>
</dbReference>
<feature type="transmembrane region" description="Helical" evidence="6">
    <location>
        <begin position="142"/>
        <end position="165"/>
    </location>
</feature>
<protein>
    <submittedName>
        <fullName evidence="7">YihY/virulence factor BrkB family protein</fullName>
    </submittedName>
</protein>
<dbReference type="NCBIfam" id="TIGR00765">
    <property type="entry name" value="yihY_not_rbn"/>
    <property type="match status" value="1"/>
</dbReference>
<evidence type="ECO:0000256" key="6">
    <source>
        <dbReference type="SAM" id="Phobius"/>
    </source>
</evidence>
<keyword evidence="4 6" id="KW-1133">Transmembrane helix</keyword>
<keyword evidence="8" id="KW-1185">Reference proteome</keyword>
<comment type="subcellular location">
    <subcellularLocation>
        <location evidence="1">Cell membrane</location>
        <topology evidence="1">Multi-pass membrane protein</topology>
    </subcellularLocation>
</comment>
<keyword evidence="3 6" id="KW-0812">Transmembrane</keyword>
<dbReference type="InterPro" id="IPR017039">
    <property type="entry name" value="Virul_fac_BrkB"/>
</dbReference>